<organism evidence="1 2">
    <name type="scientific">Coptis chinensis</name>
    <dbReference type="NCBI Taxonomy" id="261450"/>
    <lineage>
        <taxon>Eukaryota</taxon>
        <taxon>Viridiplantae</taxon>
        <taxon>Streptophyta</taxon>
        <taxon>Embryophyta</taxon>
        <taxon>Tracheophyta</taxon>
        <taxon>Spermatophyta</taxon>
        <taxon>Magnoliopsida</taxon>
        <taxon>Ranunculales</taxon>
        <taxon>Ranunculaceae</taxon>
        <taxon>Coptidoideae</taxon>
        <taxon>Coptis</taxon>
    </lineage>
</organism>
<dbReference type="AlphaFoldDB" id="A0A835HF77"/>
<keyword evidence="2" id="KW-1185">Reference proteome</keyword>
<name>A0A835HF77_9MAGN</name>
<dbReference type="GO" id="GO:0006289">
    <property type="term" value="P:nucleotide-excision repair"/>
    <property type="evidence" value="ECO:0007669"/>
    <property type="project" value="InterPro"/>
</dbReference>
<sequence length="167" mass="19294">ICWKTSRPQGIFEICPYKFLEVEFWTKYCRVKYQYRESNVATIEAAANDDEVIASFFKGDETLANDSRRKLRAEHVALGNTWTVAAEALSRSKQAELDESATQATRMEMVYRMVAIEDLQDLHQKLPFALLSIKDPPQYYDFQHANAIRNVGDAEFNIKTICHDFNT</sequence>
<dbReference type="Proteomes" id="UP000631114">
    <property type="component" value="Unassembled WGS sequence"/>
</dbReference>
<proteinExistence type="predicted"/>
<reference evidence="1 2" key="1">
    <citation type="submission" date="2020-10" db="EMBL/GenBank/DDBJ databases">
        <title>The Coptis chinensis genome and diversification of protoberbering-type alkaloids.</title>
        <authorList>
            <person name="Wang B."/>
            <person name="Shu S."/>
            <person name="Song C."/>
            <person name="Liu Y."/>
        </authorList>
    </citation>
    <scope>NUCLEOTIDE SEQUENCE [LARGE SCALE GENOMIC DNA]</scope>
    <source>
        <strain evidence="1">HL-2020</strain>
        <tissue evidence="1">Leaf</tissue>
    </source>
</reference>
<protein>
    <submittedName>
        <fullName evidence="1">Uncharacterized protein</fullName>
    </submittedName>
</protein>
<dbReference type="InterPro" id="IPR027079">
    <property type="entry name" value="Tfb1/GTF2H1"/>
</dbReference>
<evidence type="ECO:0000313" key="2">
    <source>
        <dbReference type="Proteomes" id="UP000631114"/>
    </source>
</evidence>
<gene>
    <name evidence="1" type="ORF">IFM89_015188</name>
</gene>
<dbReference type="OrthoDB" id="360521at2759"/>
<dbReference type="EMBL" id="JADFTS010000007">
    <property type="protein sequence ID" value="KAF9597033.1"/>
    <property type="molecule type" value="Genomic_DNA"/>
</dbReference>
<evidence type="ECO:0000313" key="1">
    <source>
        <dbReference type="EMBL" id="KAF9597033.1"/>
    </source>
</evidence>
<feature type="non-terminal residue" evidence="1">
    <location>
        <position position="167"/>
    </location>
</feature>
<dbReference type="GO" id="GO:0006351">
    <property type="term" value="P:DNA-templated transcription"/>
    <property type="evidence" value="ECO:0007669"/>
    <property type="project" value="InterPro"/>
</dbReference>
<comment type="caution">
    <text evidence="1">The sequence shown here is derived from an EMBL/GenBank/DDBJ whole genome shotgun (WGS) entry which is preliminary data.</text>
</comment>
<accession>A0A835HF77</accession>
<dbReference type="GO" id="GO:0000439">
    <property type="term" value="C:transcription factor TFIIH core complex"/>
    <property type="evidence" value="ECO:0007669"/>
    <property type="project" value="InterPro"/>
</dbReference>
<dbReference type="PANTHER" id="PTHR12856">
    <property type="entry name" value="TRANSCRIPTION INITIATION FACTOR IIH-RELATED"/>
    <property type="match status" value="1"/>
</dbReference>